<gene>
    <name evidence="1" type="ORF">EZH22_30750</name>
</gene>
<dbReference type="RefSeq" id="WP_203196989.1">
    <property type="nucleotide sequence ID" value="NZ_CP063364.1"/>
</dbReference>
<evidence type="ECO:0000313" key="2">
    <source>
        <dbReference type="Proteomes" id="UP000596427"/>
    </source>
</evidence>
<organism evidence="1 2">
    <name type="scientific">Xanthobacter dioxanivorans</name>
    <dbReference type="NCBI Taxonomy" id="2528964"/>
    <lineage>
        <taxon>Bacteria</taxon>
        <taxon>Pseudomonadati</taxon>
        <taxon>Pseudomonadota</taxon>
        <taxon>Alphaproteobacteria</taxon>
        <taxon>Hyphomicrobiales</taxon>
        <taxon>Xanthobacteraceae</taxon>
        <taxon>Xanthobacter</taxon>
    </lineage>
</organism>
<dbReference type="KEGG" id="xdi:EZH22_30750"/>
<proteinExistence type="predicted"/>
<accession>A0A974PUL3</accession>
<geneLocation type="plasmid" evidence="1 2">
    <name>unnamed2</name>
</geneLocation>
<keyword evidence="1" id="KW-0614">Plasmid</keyword>
<dbReference type="AlphaFoldDB" id="A0A974PUL3"/>
<protein>
    <submittedName>
        <fullName evidence="1">Uncharacterized protein</fullName>
    </submittedName>
</protein>
<reference evidence="1 2" key="1">
    <citation type="submission" date="2020-10" db="EMBL/GenBank/DDBJ databases">
        <title>Degradation of 1,4-Dioxane by Xanthobacter sp. YN2, via a Novel Group-2 Soluble Di-Iron Monooxygenase.</title>
        <authorList>
            <person name="Ma F."/>
            <person name="Wang Y."/>
            <person name="Yang J."/>
            <person name="Guo H."/>
            <person name="Su D."/>
            <person name="Yu L."/>
        </authorList>
    </citation>
    <scope>NUCLEOTIDE SEQUENCE [LARGE SCALE GENOMIC DNA]</scope>
    <source>
        <strain evidence="1 2">YN2</strain>
        <plasmid evidence="1 2">unnamed2</plasmid>
    </source>
</reference>
<keyword evidence="2" id="KW-1185">Reference proteome</keyword>
<evidence type="ECO:0000313" key="1">
    <source>
        <dbReference type="EMBL" id="QRG10108.1"/>
    </source>
</evidence>
<sequence length="54" mass="5606">MPTSETRMRLGRFRASPLCIVEDDAANAPLALLAAALGAPDQLARAAEDGKVLA</sequence>
<dbReference type="Proteomes" id="UP000596427">
    <property type="component" value="Plasmid unnamed2"/>
</dbReference>
<dbReference type="EMBL" id="CP063364">
    <property type="protein sequence ID" value="QRG10108.1"/>
    <property type="molecule type" value="Genomic_DNA"/>
</dbReference>
<name>A0A974PUL3_9HYPH</name>